<organism evidence="2 3">
    <name type="scientific">Odynerus spinipes</name>
    <dbReference type="NCBI Taxonomy" id="1348599"/>
    <lineage>
        <taxon>Eukaryota</taxon>
        <taxon>Metazoa</taxon>
        <taxon>Ecdysozoa</taxon>
        <taxon>Arthropoda</taxon>
        <taxon>Hexapoda</taxon>
        <taxon>Insecta</taxon>
        <taxon>Pterygota</taxon>
        <taxon>Neoptera</taxon>
        <taxon>Endopterygota</taxon>
        <taxon>Hymenoptera</taxon>
        <taxon>Apocrita</taxon>
        <taxon>Aculeata</taxon>
        <taxon>Vespoidea</taxon>
        <taxon>Vespidae</taxon>
        <taxon>Eumeninae</taxon>
        <taxon>Odynerus</taxon>
    </lineage>
</organism>
<comment type="caution">
    <text evidence="2">The sequence shown here is derived from an EMBL/GenBank/DDBJ whole genome shotgun (WGS) entry which is preliminary data.</text>
</comment>
<feature type="region of interest" description="Disordered" evidence="1">
    <location>
        <begin position="1"/>
        <end position="29"/>
    </location>
</feature>
<reference evidence="2" key="2">
    <citation type="journal article" date="2023" name="Commun. Biol.">
        <title>Intrasexual cuticular hydrocarbon dimorphism in a wasp sheds light on hydrocarbon biosynthesis genes in Hymenoptera.</title>
        <authorList>
            <person name="Moris V.C."/>
            <person name="Podsiadlowski L."/>
            <person name="Martin S."/>
            <person name="Oeyen J.P."/>
            <person name="Donath A."/>
            <person name="Petersen M."/>
            <person name="Wilbrandt J."/>
            <person name="Misof B."/>
            <person name="Liedtke D."/>
            <person name="Thamm M."/>
            <person name="Scheiner R."/>
            <person name="Schmitt T."/>
            <person name="Niehuis O."/>
        </authorList>
    </citation>
    <scope>NUCLEOTIDE SEQUENCE</scope>
    <source>
        <strain evidence="2">GBR_01_08_01A</strain>
    </source>
</reference>
<proteinExistence type="predicted"/>
<evidence type="ECO:0000256" key="1">
    <source>
        <dbReference type="SAM" id="MobiDB-lite"/>
    </source>
</evidence>
<accession>A0AAD9RGQ4</accession>
<reference evidence="2" key="1">
    <citation type="submission" date="2021-08" db="EMBL/GenBank/DDBJ databases">
        <authorList>
            <person name="Misof B."/>
            <person name="Oliver O."/>
            <person name="Podsiadlowski L."/>
            <person name="Donath A."/>
            <person name="Peters R."/>
            <person name="Mayer C."/>
            <person name="Rust J."/>
            <person name="Gunkel S."/>
            <person name="Lesny P."/>
            <person name="Martin S."/>
            <person name="Oeyen J.P."/>
            <person name="Petersen M."/>
            <person name="Panagiotis P."/>
            <person name="Wilbrandt J."/>
            <person name="Tanja T."/>
        </authorList>
    </citation>
    <scope>NUCLEOTIDE SEQUENCE</scope>
    <source>
        <strain evidence="2">GBR_01_08_01A</strain>
        <tissue evidence="2">Thorax + abdomen</tissue>
    </source>
</reference>
<feature type="compositionally biased region" description="Acidic residues" evidence="1">
    <location>
        <begin position="7"/>
        <end position="26"/>
    </location>
</feature>
<dbReference type="EMBL" id="JAIFRP010000100">
    <property type="protein sequence ID" value="KAK2579160.1"/>
    <property type="molecule type" value="Genomic_DNA"/>
</dbReference>
<evidence type="ECO:0000313" key="2">
    <source>
        <dbReference type="EMBL" id="KAK2579160.1"/>
    </source>
</evidence>
<name>A0AAD9RGQ4_9HYME</name>
<gene>
    <name evidence="2" type="ORF">KPH14_011610</name>
</gene>
<dbReference type="AlphaFoldDB" id="A0AAD9RGQ4"/>
<sequence>MNRGNSEVEDLDPDVQDYNSEEDYNDVFDSTSNGIDKKISTYTKYHQVVIVGQSLHNKLCKCCNILVGISTTS</sequence>
<protein>
    <submittedName>
        <fullName evidence="2">Uncharacterized protein</fullName>
    </submittedName>
</protein>
<evidence type="ECO:0000313" key="3">
    <source>
        <dbReference type="Proteomes" id="UP001258017"/>
    </source>
</evidence>
<dbReference type="Proteomes" id="UP001258017">
    <property type="component" value="Unassembled WGS sequence"/>
</dbReference>
<keyword evidence="3" id="KW-1185">Reference proteome</keyword>